<sequence>MKLTMRMQCLFLTKSMAKNEFSPFSLLSPQCSKISKMIHLIVIELERQTQLLFQKIDIHSALFDQAKKFLMRFIEPKMTEEFGADIIYCFNHYDSNFLFNLVSVDEYAFIETNPLCCGSTSALRFSKRLHRPSKRDVLFFFQLRLRQSGSSLAD</sequence>
<organism evidence="1 2">
    <name type="scientific">Trichinella patagoniensis</name>
    <dbReference type="NCBI Taxonomy" id="990121"/>
    <lineage>
        <taxon>Eukaryota</taxon>
        <taxon>Metazoa</taxon>
        <taxon>Ecdysozoa</taxon>
        <taxon>Nematoda</taxon>
        <taxon>Enoplea</taxon>
        <taxon>Dorylaimia</taxon>
        <taxon>Trichinellida</taxon>
        <taxon>Trichinellidae</taxon>
        <taxon>Trichinella</taxon>
    </lineage>
</organism>
<evidence type="ECO:0000313" key="2">
    <source>
        <dbReference type="Proteomes" id="UP000054783"/>
    </source>
</evidence>
<dbReference type="Proteomes" id="UP000054783">
    <property type="component" value="Unassembled WGS sequence"/>
</dbReference>
<evidence type="ECO:0000313" key="1">
    <source>
        <dbReference type="EMBL" id="KRY20540.1"/>
    </source>
</evidence>
<keyword evidence="2" id="KW-1185">Reference proteome</keyword>
<gene>
    <name evidence="1" type="ORF">T12_2667</name>
</gene>
<protein>
    <submittedName>
        <fullName evidence="1">Uncharacterized protein</fullName>
    </submittedName>
</protein>
<name>A0A0V1A7X0_9BILA</name>
<reference evidence="1 2" key="1">
    <citation type="submission" date="2015-01" db="EMBL/GenBank/DDBJ databases">
        <title>Evolution of Trichinella species and genotypes.</title>
        <authorList>
            <person name="Korhonen P.K."/>
            <person name="Edoardo P."/>
            <person name="Giuseppe L.R."/>
            <person name="Gasser R.B."/>
        </authorList>
    </citation>
    <scope>NUCLEOTIDE SEQUENCE [LARGE SCALE GENOMIC DNA]</scope>
    <source>
        <strain evidence="1">ISS2496</strain>
    </source>
</reference>
<accession>A0A0V1A7X0</accession>
<proteinExistence type="predicted"/>
<dbReference type="EMBL" id="JYDQ01000024">
    <property type="protein sequence ID" value="KRY20540.1"/>
    <property type="molecule type" value="Genomic_DNA"/>
</dbReference>
<dbReference type="OrthoDB" id="10337338at2759"/>
<dbReference type="AlphaFoldDB" id="A0A0V1A7X0"/>
<comment type="caution">
    <text evidence="1">The sequence shown here is derived from an EMBL/GenBank/DDBJ whole genome shotgun (WGS) entry which is preliminary data.</text>
</comment>